<comment type="caution">
    <text evidence="1">The sequence shown here is derived from an EMBL/GenBank/DDBJ whole genome shotgun (WGS) entry which is preliminary data.</text>
</comment>
<proteinExistence type="predicted"/>
<organism evidence="1 2">
    <name type="scientific">Brachionus plicatilis</name>
    <name type="common">Marine rotifer</name>
    <name type="synonym">Brachionus muelleri</name>
    <dbReference type="NCBI Taxonomy" id="10195"/>
    <lineage>
        <taxon>Eukaryota</taxon>
        <taxon>Metazoa</taxon>
        <taxon>Spiralia</taxon>
        <taxon>Gnathifera</taxon>
        <taxon>Rotifera</taxon>
        <taxon>Eurotatoria</taxon>
        <taxon>Monogononta</taxon>
        <taxon>Pseudotrocha</taxon>
        <taxon>Ploima</taxon>
        <taxon>Brachionidae</taxon>
        <taxon>Brachionus</taxon>
    </lineage>
</organism>
<reference evidence="1 2" key="1">
    <citation type="journal article" date="2018" name="Sci. Rep.">
        <title>Genomic signatures of local adaptation to the degree of environmental predictability in rotifers.</title>
        <authorList>
            <person name="Franch-Gras L."/>
            <person name="Hahn C."/>
            <person name="Garcia-Roger E.M."/>
            <person name="Carmona M.J."/>
            <person name="Serra M."/>
            <person name="Gomez A."/>
        </authorList>
    </citation>
    <scope>NUCLEOTIDE SEQUENCE [LARGE SCALE GENOMIC DNA]</scope>
    <source>
        <strain evidence="1">HYR1</strain>
    </source>
</reference>
<gene>
    <name evidence="1" type="ORF">BpHYR1_024448</name>
</gene>
<evidence type="ECO:0000313" key="2">
    <source>
        <dbReference type="Proteomes" id="UP000276133"/>
    </source>
</evidence>
<sequence>MVNPARYAFAESVMVCFRNISVHVTHDVNFTANSLIKQILLPSKNAYLSIVEKADTVTTEAYLTLQGVVYDKSEPTVPPVLLNFLAGLK</sequence>
<evidence type="ECO:0000313" key="1">
    <source>
        <dbReference type="EMBL" id="RNA32899.1"/>
    </source>
</evidence>
<dbReference type="Proteomes" id="UP000276133">
    <property type="component" value="Unassembled WGS sequence"/>
</dbReference>
<dbReference type="EMBL" id="REGN01001731">
    <property type="protein sequence ID" value="RNA32899.1"/>
    <property type="molecule type" value="Genomic_DNA"/>
</dbReference>
<keyword evidence="2" id="KW-1185">Reference proteome</keyword>
<name>A0A3M7SAZ0_BRAPC</name>
<accession>A0A3M7SAZ0</accession>
<dbReference type="AlphaFoldDB" id="A0A3M7SAZ0"/>
<protein>
    <submittedName>
        <fullName evidence="1">Uncharacterized protein</fullName>
    </submittedName>
</protein>